<dbReference type="Proteomes" id="UP001153737">
    <property type="component" value="Chromosome 8"/>
</dbReference>
<dbReference type="AlphaFoldDB" id="A0A9P0DU44"/>
<reference evidence="1" key="1">
    <citation type="submission" date="2022-01" db="EMBL/GenBank/DDBJ databases">
        <authorList>
            <person name="King R."/>
        </authorList>
    </citation>
    <scope>NUCLEOTIDE SEQUENCE</scope>
</reference>
<evidence type="ECO:0000313" key="2">
    <source>
        <dbReference type="Proteomes" id="UP001153737"/>
    </source>
</evidence>
<organism evidence="1 2">
    <name type="scientific">Phaedon cochleariae</name>
    <name type="common">Mustard beetle</name>
    <dbReference type="NCBI Taxonomy" id="80249"/>
    <lineage>
        <taxon>Eukaryota</taxon>
        <taxon>Metazoa</taxon>
        <taxon>Ecdysozoa</taxon>
        <taxon>Arthropoda</taxon>
        <taxon>Hexapoda</taxon>
        <taxon>Insecta</taxon>
        <taxon>Pterygota</taxon>
        <taxon>Neoptera</taxon>
        <taxon>Endopterygota</taxon>
        <taxon>Coleoptera</taxon>
        <taxon>Polyphaga</taxon>
        <taxon>Cucujiformia</taxon>
        <taxon>Chrysomeloidea</taxon>
        <taxon>Chrysomelidae</taxon>
        <taxon>Chrysomelinae</taxon>
        <taxon>Chrysomelini</taxon>
        <taxon>Phaedon</taxon>
    </lineage>
</organism>
<protein>
    <submittedName>
        <fullName evidence="1">Uncharacterized protein</fullName>
    </submittedName>
</protein>
<name>A0A9P0DU44_PHACE</name>
<proteinExistence type="predicted"/>
<dbReference type="OrthoDB" id="6572538at2759"/>
<keyword evidence="2" id="KW-1185">Reference proteome</keyword>
<accession>A0A9P0DU44</accession>
<reference evidence="1" key="2">
    <citation type="submission" date="2022-10" db="EMBL/GenBank/DDBJ databases">
        <authorList>
            <consortium name="ENA_rothamsted_submissions"/>
            <consortium name="culmorum"/>
            <person name="King R."/>
        </authorList>
    </citation>
    <scope>NUCLEOTIDE SEQUENCE</scope>
</reference>
<sequence length="287" mass="33221">MDCHDEKIRNDISPASTTYQHDYKKYCGYKKVSYNYERQRVEPPQPLPKAHVIEDHETFAKWQKDVHIPFDLLLQPKPILQTDPRNHFEVLEPLPTRGRDEAIKTRPRVYMTPAVSIDDVPDPNMRKLLCDFTYTTEWRKAEKEGTVRFQKHIPEIGKIETSDTVSLKTDIHKPLGKKFKSMGKSWEDQQLRGDSDPTREFWIHKDPPVVCGACVDPLKYIVPEETKGDIKSLLNKDTLRSPHDKCTPNYTGYRPMLPMGIPLKKSEQTAVDPFISTSQAIASRYVD</sequence>
<dbReference type="EMBL" id="OU896714">
    <property type="protein sequence ID" value="CAH1179464.1"/>
    <property type="molecule type" value="Genomic_DNA"/>
</dbReference>
<gene>
    <name evidence="1" type="ORF">PHAECO_LOCUS11859</name>
</gene>
<evidence type="ECO:0000313" key="1">
    <source>
        <dbReference type="EMBL" id="CAH1179464.1"/>
    </source>
</evidence>